<dbReference type="AlphaFoldDB" id="A0AAD2JMJ9"/>
<proteinExistence type="predicted"/>
<feature type="region of interest" description="Disordered" evidence="1">
    <location>
        <begin position="84"/>
        <end position="114"/>
    </location>
</feature>
<evidence type="ECO:0000313" key="4">
    <source>
        <dbReference type="Proteomes" id="UP001295423"/>
    </source>
</evidence>
<sequence length="484" mass="55623">MPPPHLRYSYVSKSKSKTSRVSIPIVLSTFLVALFVLNLLRMPSAYVEDNIELQSTNEDYSSSSSREEAKETVAMATSLTIKPAAAAEEDDADDADDTDEDGSSSVSSPTVTEEAPTLKPFEILCTTERRIATGGAYLIRCRDFKRMVDHCTNDVNIALYTHNELVPKANMTYNASEAEIFTKQFDATVTIKFIIKPNPRFGRLFLDVVDRYKLKADDLVEGMEVIVQNEYHGSDVYSNKKYHVVEHWYNSFPEDMLASKDIPGSFKLPEITPLEKMRMIIVWTNRIQPCPELTWDHPDITMGCIHRKFRIETWYNMELPAFNASSPLTYNETEIQRLEALLKDPDQGTGRIYYEIFWLFDVLVVPAKLESEEKTRYGNVQRAISQMRSGVPVLLEVYGDVLEDFMMRYNYTCAYVRPEVTFKMQLPNRTNWWTLDEATVAMKDPKLRKQCQTEGLTIAKDYSPARLVERELRILGYKGKFHCN</sequence>
<reference evidence="3" key="1">
    <citation type="submission" date="2023-08" db="EMBL/GenBank/DDBJ databases">
        <authorList>
            <person name="Audoor S."/>
            <person name="Bilcke G."/>
        </authorList>
    </citation>
    <scope>NUCLEOTIDE SEQUENCE</scope>
</reference>
<feature type="compositionally biased region" description="Low complexity" evidence="1">
    <location>
        <begin position="103"/>
        <end position="114"/>
    </location>
</feature>
<evidence type="ECO:0000256" key="1">
    <source>
        <dbReference type="SAM" id="MobiDB-lite"/>
    </source>
</evidence>
<feature type="compositionally biased region" description="Acidic residues" evidence="1">
    <location>
        <begin position="87"/>
        <end position="102"/>
    </location>
</feature>
<organism evidence="3 4">
    <name type="scientific">Cylindrotheca closterium</name>
    <dbReference type="NCBI Taxonomy" id="2856"/>
    <lineage>
        <taxon>Eukaryota</taxon>
        <taxon>Sar</taxon>
        <taxon>Stramenopiles</taxon>
        <taxon>Ochrophyta</taxon>
        <taxon>Bacillariophyta</taxon>
        <taxon>Bacillariophyceae</taxon>
        <taxon>Bacillariophycidae</taxon>
        <taxon>Bacillariales</taxon>
        <taxon>Bacillariaceae</taxon>
        <taxon>Cylindrotheca</taxon>
    </lineage>
</organism>
<gene>
    <name evidence="3" type="ORF">CYCCA115_LOCUS20918</name>
</gene>
<dbReference type="Proteomes" id="UP001295423">
    <property type="component" value="Unassembled WGS sequence"/>
</dbReference>
<comment type="caution">
    <text evidence="3">The sequence shown here is derived from an EMBL/GenBank/DDBJ whole genome shotgun (WGS) entry which is preliminary data.</text>
</comment>
<evidence type="ECO:0000313" key="3">
    <source>
        <dbReference type="EMBL" id="CAJ1965039.1"/>
    </source>
</evidence>
<keyword evidence="2" id="KW-0812">Transmembrane</keyword>
<evidence type="ECO:0000256" key="2">
    <source>
        <dbReference type="SAM" id="Phobius"/>
    </source>
</evidence>
<keyword evidence="2" id="KW-0472">Membrane</keyword>
<keyword evidence="2" id="KW-1133">Transmembrane helix</keyword>
<keyword evidence="4" id="KW-1185">Reference proteome</keyword>
<dbReference type="EMBL" id="CAKOGP040002202">
    <property type="protein sequence ID" value="CAJ1965039.1"/>
    <property type="molecule type" value="Genomic_DNA"/>
</dbReference>
<feature type="transmembrane region" description="Helical" evidence="2">
    <location>
        <begin position="21"/>
        <end position="40"/>
    </location>
</feature>
<name>A0AAD2JMJ9_9STRA</name>
<protein>
    <submittedName>
        <fullName evidence="3">Uncharacterized protein</fullName>
    </submittedName>
</protein>
<accession>A0AAD2JMJ9</accession>